<dbReference type="Proteomes" id="UP000479000">
    <property type="component" value="Unassembled WGS sequence"/>
</dbReference>
<keyword evidence="2" id="KW-1185">Reference proteome</keyword>
<reference evidence="1 2" key="1">
    <citation type="submission" date="2020-02" db="EMBL/GenBank/DDBJ databases">
        <authorList>
            <person name="Ferguson B K."/>
        </authorList>
    </citation>
    <scope>NUCLEOTIDE SEQUENCE [LARGE SCALE GENOMIC DNA]</scope>
</reference>
<organism evidence="1 2">
    <name type="scientific">Nesidiocoris tenuis</name>
    <dbReference type="NCBI Taxonomy" id="355587"/>
    <lineage>
        <taxon>Eukaryota</taxon>
        <taxon>Metazoa</taxon>
        <taxon>Ecdysozoa</taxon>
        <taxon>Arthropoda</taxon>
        <taxon>Hexapoda</taxon>
        <taxon>Insecta</taxon>
        <taxon>Pterygota</taxon>
        <taxon>Neoptera</taxon>
        <taxon>Paraneoptera</taxon>
        <taxon>Hemiptera</taxon>
        <taxon>Heteroptera</taxon>
        <taxon>Panheteroptera</taxon>
        <taxon>Cimicomorpha</taxon>
        <taxon>Miridae</taxon>
        <taxon>Dicyphina</taxon>
        <taxon>Nesidiocoris</taxon>
    </lineage>
</organism>
<gene>
    <name evidence="1" type="ORF">NTEN_LOCUS4063</name>
</gene>
<proteinExistence type="predicted"/>
<accession>A0A6H5G4R7</accession>
<protein>
    <submittedName>
        <fullName evidence="1">Uncharacterized protein</fullName>
    </submittedName>
</protein>
<dbReference type="EMBL" id="CADCXU010005932">
    <property type="protein sequence ID" value="CAA9997769.1"/>
    <property type="molecule type" value="Genomic_DNA"/>
</dbReference>
<dbReference type="AlphaFoldDB" id="A0A6H5G4R7"/>
<name>A0A6H5G4R7_9HEMI</name>
<evidence type="ECO:0000313" key="2">
    <source>
        <dbReference type="Proteomes" id="UP000479000"/>
    </source>
</evidence>
<evidence type="ECO:0000313" key="1">
    <source>
        <dbReference type="EMBL" id="CAA9997769.1"/>
    </source>
</evidence>
<sequence length="358" mass="41220">MFKRTNASIRCRICNSTCKIRILLGLWKHRDLQSTFSNIPEGRNLLQKSHWQTEAHRRLEQGTVSVKGVEHRPARVLEQRWSWDPRIRIYRIIKKRPLYLMLRKNSCYRITGHDRGTCRRGESRSAVSEIRSSLPVSRREVCACAMAIAIDYRIVDRMNIHRRSSKFPDRPIRGPISTQGYTIVESTSTSALQRKTGRLTGVSFGSHWCVENCLKSEPYRDVGATWRRKSHSYIVVKLGSHAIIRIRKATTLTPSPTSGSALRLLAPMDLSCFGQFYSHDSRSKIELDIQVNLNQCIDEIEWEMAKIPLRQDTNLLISRQTLNIIHFTSGTFDSLLDIVTPYITNSNRGHSERHPATH</sequence>